<keyword evidence="6" id="KW-1185">Reference proteome</keyword>
<dbReference type="GO" id="GO:0003677">
    <property type="term" value="F:DNA binding"/>
    <property type="evidence" value="ECO:0007669"/>
    <property type="project" value="UniProtKB-KW"/>
</dbReference>
<keyword evidence="1" id="KW-0805">Transcription regulation</keyword>
<name>A0A1B1UTJ7_9BRAD</name>
<accession>A0A1B1UTJ7</accession>
<evidence type="ECO:0000256" key="2">
    <source>
        <dbReference type="ARBA" id="ARBA00023125"/>
    </source>
</evidence>
<evidence type="ECO:0000256" key="1">
    <source>
        <dbReference type="ARBA" id="ARBA00023015"/>
    </source>
</evidence>
<dbReference type="KEGG" id="bic:LMTR13_31415"/>
<dbReference type="PANTHER" id="PTHR36511:SF4">
    <property type="entry name" value="ANTITOXIN MQSA"/>
    <property type="match status" value="1"/>
</dbReference>
<keyword evidence="3" id="KW-0804">Transcription</keyword>
<dbReference type="InterPro" id="IPR010982">
    <property type="entry name" value="Lambda_DNA-bd_dom_sf"/>
</dbReference>
<dbReference type="Gene3D" id="1.10.260.40">
    <property type="entry name" value="lambda repressor-like DNA-binding domains"/>
    <property type="match status" value="1"/>
</dbReference>
<evidence type="ECO:0000256" key="3">
    <source>
        <dbReference type="ARBA" id="ARBA00023163"/>
    </source>
</evidence>
<proteinExistence type="predicted"/>
<evidence type="ECO:0000259" key="4">
    <source>
        <dbReference type="PROSITE" id="PS50943"/>
    </source>
</evidence>
<dbReference type="SMART" id="SM00530">
    <property type="entry name" value="HTH_XRE"/>
    <property type="match status" value="1"/>
</dbReference>
<dbReference type="EMBL" id="CP016428">
    <property type="protein sequence ID" value="ANW06008.1"/>
    <property type="molecule type" value="Genomic_DNA"/>
</dbReference>
<dbReference type="PROSITE" id="PS50943">
    <property type="entry name" value="HTH_CROC1"/>
    <property type="match status" value="1"/>
</dbReference>
<dbReference type="SUPFAM" id="SSF47413">
    <property type="entry name" value="lambda repressor-like DNA-binding domains"/>
    <property type="match status" value="1"/>
</dbReference>
<dbReference type="AlphaFoldDB" id="A0A1B1UTJ7"/>
<sequence length="106" mass="11541">MTSKRSRLADDIRASLRDAHNHASGKTTKAIVHRVTPKETDAREARLMLGLSQDEFAALIGTGVGTVRKWELGTRRPSGAARTLISVIKKEPKAVRRALAKANEVA</sequence>
<dbReference type="Proteomes" id="UP000092839">
    <property type="component" value="Chromosome"/>
</dbReference>
<dbReference type="PANTHER" id="PTHR36511">
    <property type="entry name" value="MERR FAMILY BACTERIAL REGULATORY PROTEIN"/>
    <property type="match status" value="1"/>
</dbReference>
<feature type="domain" description="HTH cro/C1-type" evidence="4">
    <location>
        <begin position="43"/>
        <end position="95"/>
    </location>
</feature>
<dbReference type="STRING" id="1274631.LMTR13_31415"/>
<evidence type="ECO:0000313" key="6">
    <source>
        <dbReference type="Proteomes" id="UP000092839"/>
    </source>
</evidence>
<protein>
    <recommendedName>
        <fullName evidence="4">HTH cro/C1-type domain-containing protein</fullName>
    </recommendedName>
</protein>
<keyword evidence="2" id="KW-0238">DNA-binding</keyword>
<gene>
    <name evidence="5" type="ORF">LMTR13_31415</name>
</gene>
<evidence type="ECO:0000313" key="5">
    <source>
        <dbReference type="EMBL" id="ANW06008.1"/>
    </source>
</evidence>
<dbReference type="CDD" id="cd00093">
    <property type="entry name" value="HTH_XRE"/>
    <property type="match status" value="1"/>
</dbReference>
<organism evidence="5 6">
    <name type="scientific">Bradyrhizobium icense</name>
    <dbReference type="NCBI Taxonomy" id="1274631"/>
    <lineage>
        <taxon>Bacteria</taxon>
        <taxon>Pseudomonadati</taxon>
        <taxon>Pseudomonadota</taxon>
        <taxon>Alphaproteobacteria</taxon>
        <taxon>Hyphomicrobiales</taxon>
        <taxon>Nitrobacteraceae</taxon>
        <taxon>Bradyrhizobium</taxon>
    </lineage>
</organism>
<dbReference type="InterPro" id="IPR052359">
    <property type="entry name" value="HTH-type_reg/antitoxin"/>
</dbReference>
<dbReference type="InterPro" id="IPR001387">
    <property type="entry name" value="Cro/C1-type_HTH"/>
</dbReference>
<dbReference type="Pfam" id="PF01381">
    <property type="entry name" value="HTH_3"/>
    <property type="match status" value="1"/>
</dbReference>
<reference evidence="5 6" key="1">
    <citation type="submission" date="2016-07" db="EMBL/GenBank/DDBJ databases">
        <title>Complete genome sequence of Bradyrhizobium icense LMTR 13T, a potential inoculant strain isolated from lima bean (Phaseolus lunatus) in Peru.</title>
        <authorList>
            <person name="Ormeno-Orrillo E."/>
            <person name="Duran D."/>
            <person name="Rogel M.A."/>
            <person name="Rey L."/>
            <person name="Imperial J."/>
            <person name="Ruiz-Argueso T."/>
            <person name="Martinez-Romero E."/>
        </authorList>
    </citation>
    <scope>NUCLEOTIDE SEQUENCE [LARGE SCALE GENOMIC DNA]</scope>
    <source>
        <strain evidence="5 6">LMTR 13</strain>
    </source>
</reference>